<dbReference type="OrthoDB" id="273181at2759"/>
<dbReference type="Pfam" id="PF00782">
    <property type="entry name" value="DSPc"/>
    <property type="match status" value="1"/>
</dbReference>
<proteinExistence type="predicted"/>
<gene>
    <name evidence="5" type="ORF">FGO68_gene12105</name>
</gene>
<dbReference type="GO" id="GO:0004721">
    <property type="term" value="F:phosphoprotein phosphatase activity"/>
    <property type="evidence" value="ECO:0007669"/>
    <property type="project" value="UniProtKB-KW"/>
</dbReference>
<dbReference type="EMBL" id="RRYP01018830">
    <property type="protein sequence ID" value="TNV73463.1"/>
    <property type="molecule type" value="Genomic_DNA"/>
</dbReference>
<dbReference type="PROSITE" id="PS51166">
    <property type="entry name" value="CBM20"/>
    <property type="match status" value="1"/>
</dbReference>
<dbReference type="InterPro" id="IPR052832">
    <property type="entry name" value="Starch-Glucan_Phosphatase"/>
</dbReference>
<name>A0A8J8NEB3_HALGN</name>
<evidence type="ECO:0000259" key="3">
    <source>
        <dbReference type="PROSITE" id="PS50056"/>
    </source>
</evidence>
<dbReference type="InterPro" id="IPR013783">
    <property type="entry name" value="Ig-like_fold"/>
</dbReference>
<keyword evidence="1" id="KW-0378">Hydrolase</keyword>
<dbReference type="AlphaFoldDB" id="A0A8J8NEB3"/>
<dbReference type="PANTHER" id="PTHR46642">
    <property type="entry name" value="DUAL SPECIFICITY PHOSPHATASE, SUBGROUP, CATALYTIC DOMAIN"/>
    <property type="match status" value="1"/>
</dbReference>
<keyword evidence="1" id="KW-0904">Protein phosphatase</keyword>
<dbReference type="InterPro" id="IPR013784">
    <property type="entry name" value="Carb-bd-like_fold"/>
</dbReference>
<evidence type="ECO:0000256" key="1">
    <source>
        <dbReference type="ARBA" id="ARBA00022912"/>
    </source>
</evidence>
<dbReference type="InterPro" id="IPR000387">
    <property type="entry name" value="Tyr_Pase_dom"/>
</dbReference>
<dbReference type="SUPFAM" id="SSF49452">
    <property type="entry name" value="Starch-binding domain-like"/>
    <property type="match status" value="2"/>
</dbReference>
<accession>A0A8J8NEB3</accession>
<feature type="domain" description="Tyrosine specific protein phosphatases" evidence="3">
    <location>
        <begin position="367"/>
        <end position="424"/>
    </location>
</feature>
<protein>
    <submittedName>
        <fullName evidence="5">Uncharacterized protein</fullName>
    </submittedName>
</protein>
<comment type="caution">
    <text evidence="5">The sequence shown here is derived from an EMBL/GenBank/DDBJ whole genome shotgun (WGS) entry which is preliminary data.</text>
</comment>
<dbReference type="PROSITE" id="PS50054">
    <property type="entry name" value="TYR_PHOSPHATASE_DUAL"/>
    <property type="match status" value="1"/>
</dbReference>
<dbReference type="GO" id="GO:0009507">
    <property type="term" value="C:chloroplast"/>
    <property type="evidence" value="ECO:0007669"/>
    <property type="project" value="TreeGrafter"/>
</dbReference>
<evidence type="ECO:0000259" key="2">
    <source>
        <dbReference type="PROSITE" id="PS50054"/>
    </source>
</evidence>
<dbReference type="CDD" id="cd05467">
    <property type="entry name" value="CBM20"/>
    <property type="match status" value="1"/>
</dbReference>
<evidence type="ECO:0000259" key="4">
    <source>
        <dbReference type="PROSITE" id="PS51166"/>
    </source>
</evidence>
<feature type="domain" description="CBM20" evidence="4">
    <location>
        <begin position="33"/>
        <end position="143"/>
    </location>
</feature>
<feature type="domain" description="Tyrosine-protein phosphatase" evidence="2">
    <location>
        <begin position="290"/>
        <end position="443"/>
    </location>
</feature>
<reference evidence="5" key="1">
    <citation type="submission" date="2019-06" db="EMBL/GenBank/DDBJ databases">
        <authorList>
            <person name="Zheng W."/>
        </authorList>
    </citation>
    <scope>NUCLEOTIDE SEQUENCE</scope>
    <source>
        <strain evidence="5">QDHG01</strain>
    </source>
</reference>
<dbReference type="SMART" id="SM00195">
    <property type="entry name" value="DSPc"/>
    <property type="match status" value="1"/>
</dbReference>
<dbReference type="Pfam" id="PF00686">
    <property type="entry name" value="CBM_20"/>
    <property type="match status" value="1"/>
</dbReference>
<dbReference type="GO" id="GO:0019203">
    <property type="term" value="F:carbohydrate phosphatase activity"/>
    <property type="evidence" value="ECO:0007669"/>
    <property type="project" value="TreeGrafter"/>
</dbReference>
<dbReference type="GO" id="GO:2001070">
    <property type="term" value="F:starch binding"/>
    <property type="evidence" value="ECO:0007669"/>
    <property type="project" value="InterPro"/>
</dbReference>
<dbReference type="InterPro" id="IPR000340">
    <property type="entry name" value="Dual-sp_phosphatase_cat-dom"/>
</dbReference>
<dbReference type="PANTHER" id="PTHR46642:SF3">
    <property type="entry name" value="PHOSPHOGLUCAN PHOSPHATASE DSP4, CHLOROPLASTIC"/>
    <property type="match status" value="1"/>
</dbReference>
<dbReference type="InterPro" id="IPR029021">
    <property type="entry name" value="Prot-tyrosine_phosphatase-like"/>
</dbReference>
<dbReference type="SUPFAM" id="SSF52799">
    <property type="entry name" value="(Phosphotyrosine protein) phosphatases II"/>
    <property type="match status" value="1"/>
</dbReference>
<dbReference type="InterPro" id="IPR020422">
    <property type="entry name" value="TYR_PHOSPHATASE_DUAL_dom"/>
</dbReference>
<sequence>MVEYGRHHGAQSGYGQIHTDEQIADFDAMQGSTHFRGPYKVEFTINYETKFGENFRMTGSLPELGEWDLLKSAKLKWTTGHNWKVTIETSEPFFFYKYVIVDNNCKALRWEEGENRIADVRILCIEAKEKHQPIAQQIDKWNMFTVKYSIYYPLMEGEYMRINGDTDKLGDWNKGKGPVRMVEGAPQKTLTGVIVKPWEIFFEYSQQELAALRASSLKGMLTYKYSIRNDRSNETIWEREPSRYCNIQLPDDYQGELGLEGSSKWPNKDRVFIVNGMIDKADANFVGGLTFNKIGDTGIYIGPYPQTHDDAKALYSAGVTGVLNVQTEIDHAHRSIDWSKMQAYYRELNIEPVWFPIHDFNATDLESKIYEGAQKLNDMLTRELNVYVHCTAGMGRAPAVVLTYLSIFKGMDPTIADLFVKSYRSVSAPNLPVVKRVAEKYGK</sequence>
<dbReference type="PROSITE" id="PS50056">
    <property type="entry name" value="TYR_PHOSPHATASE_2"/>
    <property type="match status" value="1"/>
</dbReference>
<evidence type="ECO:0000313" key="6">
    <source>
        <dbReference type="Proteomes" id="UP000785679"/>
    </source>
</evidence>
<dbReference type="GO" id="GO:0005983">
    <property type="term" value="P:starch catabolic process"/>
    <property type="evidence" value="ECO:0007669"/>
    <property type="project" value="TreeGrafter"/>
</dbReference>
<dbReference type="Gene3D" id="2.60.40.10">
    <property type="entry name" value="Immunoglobulins"/>
    <property type="match status" value="2"/>
</dbReference>
<dbReference type="InterPro" id="IPR002044">
    <property type="entry name" value="CBM20"/>
</dbReference>
<keyword evidence="6" id="KW-1185">Reference proteome</keyword>
<dbReference type="SMART" id="SM01065">
    <property type="entry name" value="CBM_2"/>
    <property type="match status" value="1"/>
</dbReference>
<evidence type="ECO:0000313" key="5">
    <source>
        <dbReference type="EMBL" id="TNV73463.1"/>
    </source>
</evidence>
<dbReference type="Proteomes" id="UP000785679">
    <property type="component" value="Unassembled WGS sequence"/>
</dbReference>
<organism evidence="5 6">
    <name type="scientific">Halteria grandinella</name>
    <dbReference type="NCBI Taxonomy" id="5974"/>
    <lineage>
        <taxon>Eukaryota</taxon>
        <taxon>Sar</taxon>
        <taxon>Alveolata</taxon>
        <taxon>Ciliophora</taxon>
        <taxon>Intramacronucleata</taxon>
        <taxon>Spirotrichea</taxon>
        <taxon>Stichotrichia</taxon>
        <taxon>Sporadotrichida</taxon>
        <taxon>Halteriidae</taxon>
        <taxon>Halteria</taxon>
    </lineage>
</organism>
<dbReference type="Gene3D" id="3.90.190.10">
    <property type="entry name" value="Protein tyrosine phosphatase superfamily"/>
    <property type="match status" value="1"/>
</dbReference>